<evidence type="ECO:0000313" key="16">
    <source>
        <dbReference type="Proteomes" id="UP000642920"/>
    </source>
</evidence>
<protein>
    <recommendedName>
        <fullName evidence="3">histidine kinase</fullName>
        <ecNumber evidence="3">2.7.13.3</ecNumber>
    </recommendedName>
</protein>
<dbReference type="Pfam" id="PF00512">
    <property type="entry name" value="HisKA"/>
    <property type="match status" value="1"/>
</dbReference>
<dbReference type="SUPFAM" id="SSF47384">
    <property type="entry name" value="Homodimeric domain of signal transducing histidine kinase"/>
    <property type="match status" value="1"/>
</dbReference>
<evidence type="ECO:0000256" key="8">
    <source>
        <dbReference type="ARBA" id="ARBA00022777"/>
    </source>
</evidence>
<evidence type="ECO:0000256" key="4">
    <source>
        <dbReference type="ARBA" id="ARBA00022475"/>
    </source>
</evidence>
<dbReference type="PANTHER" id="PTHR43711">
    <property type="entry name" value="TWO-COMPONENT HISTIDINE KINASE"/>
    <property type="match status" value="1"/>
</dbReference>
<evidence type="ECO:0000256" key="3">
    <source>
        <dbReference type="ARBA" id="ARBA00012438"/>
    </source>
</evidence>
<evidence type="ECO:0000256" key="5">
    <source>
        <dbReference type="ARBA" id="ARBA00022553"/>
    </source>
</evidence>
<evidence type="ECO:0000256" key="9">
    <source>
        <dbReference type="ARBA" id="ARBA00022989"/>
    </source>
</evidence>
<reference evidence="15" key="1">
    <citation type="submission" date="2021-01" db="EMBL/GenBank/DDBJ databases">
        <title>Marivirga sp. nov., isolated from intertidal surface sediments.</title>
        <authorList>
            <person name="Zhang M."/>
        </authorList>
    </citation>
    <scope>NUCLEOTIDE SEQUENCE</scope>
    <source>
        <strain evidence="15">SM1354</strain>
    </source>
</reference>
<dbReference type="InterPro" id="IPR005467">
    <property type="entry name" value="His_kinase_dom"/>
</dbReference>
<evidence type="ECO:0000256" key="1">
    <source>
        <dbReference type="ARBA" id="ARBA00000085"/>
    </source>
</evidence>
<dbReference type="SMART" id="SM00387">
    <property type="entry name" value="HATPase_c"/>
    <property type="match status" value="1"/>
</dbReference>
<dbReference type="InterPro" id="IPR007895">
    <property type="entry name" value="MASE1"/>
</dbReference>
<feature type="domain" description="Histidine kinase" evidence="14">
    <location>
        <begin position="360"/>
        <end position="570"/>
    </location>
</feature>
<comment type="subcellular location">
    <subcellularLocation>
        <location evidence="2">Cell membrane</location>
        <topology evidence="2">Multi-pass membrane protein</topology>
    </subcellularLocation>
</comment>
<dbReference type="GO" id="GO:0000155">
    <property type="term" value="F:phosphorelay sensor kinase activity"/>
    <property type="evidence" value="ECO:0007669"/>
    <property type="project" value="InterPro"/>
</dbReference>
<evidence type="ECO:0000256" key="10">
    <source>
        <dbReference type="ARBA" id="ARBA00023012"/>
    </source>
</evidence>
<feature type="transmembrane region" description="Helical" evidence="13">
    <location>
        <begin position="128"/>
        <end position="150"/>
    </location>
</feature>
<gene>
    <name evidence="15" type="ORF">JKP34_14890</name>
</gene>
<comment type="catalytic activity">
    <reaction evidence="1">
        <text>ATP + protein L-histidine = ADP + protein N-phospho-L-histidine.</text>
        <dbReference type="EC" id="2.7.13.3"/>
    </reaction>
</comment>
<dbReference type="PANTHER" id="PTHR43711:SF1">
    <property type="entry name" value="HISTIDINE KINASE 1"/>
    <property type="match status" value="1"/>
</dbReference>
<dbReference type="Proteomes" id="UP000642920">
    <property type="component" value="Unassembled WGS sequence"/>
</dbReference>
<keyword evidence="8" id="KW-0418">Kinase</keyword>
<keyword evidence="7 13" id="KW-0812">Transmembrane</keyword>
<dbReference type="SUPFAM" id="SSF55874">
    <property type="entry name" value="ATPase domain of HSP90 chaperone/DNA topoisomerase II/histidine kinase"/>
    <property type="match status" value="1"/>
</dbReference>
<dbReference type="Pfam" id="PF05231">
    <property type="entry name" value="MASE1"/>
    <property type="match status" value="1"/>
</dbReference>
<dbReference type="CDD" id="cd00075">
    <property type="entry name" value="HATPase"/>
    <property type="match status" value="1"/>
</dbReference>
<dbReference type="InterPro" id="IPR004358">
    <property type="entry name" value="Sig_transdc_His_kin-like_C"/>
</dbReference>
<dbReference type="PRINTS" id="PR00344">
    <property type="entry name" value="BCTRLSENSOR"/>
</dbReference>
<organism evidence="15 16">
    <name type="scientific">Marivirga atlantica</name>
    <dbReference type="NCBI Taxonomy" id="1548457"/>
    <lineage>
        <taxon>Bacteria</taxon>
        <taxon>Pseudomonadati</taxon>
        <taxon>Bacteroidota</taxon>
        <taxon>Cytophagia</taxon>
        <taxon>Cytophagales</taxon>
        <taxon>Marivirgaceae</taxon>
        <taxon>Marivirga</taxon>
    </lineage>
</organism>
<keyword evidence="9 13" id="KW-1133">Transmembrane helix</keyword>
<dbReference type="PROSITE" id="PS50109">
    <property type="entry name" value="HIS_KIN"/>
    <property type="match status" value="1"/>
</dbReference>
<dbReference type="Gene3D" id="3.30.565.10">
    <property type="entry name" value="Histidine kinase-like ATPase, C-terminal domain"/>
    <property type="match status" value="1"/>
</dbReference>
<dbReference type="InterPro" id="IPR036097">
    <property type="entry name" value="HisK_dim/P_sf"/>
</dbReference>
<evidence type="ECO:0000313" key="15">
    <source>
        <dbReference type="EMBL" id="MBL0766552.1"/>
    </source>
</evidence>
<comment type="caution">
    <text evidence="15">The sequence shown here is derived from an EMBL/GenBank/DDBJ whole genome shotgun (WGS) entry which is preliminary data.</text>
</comment>
<dbReference type="Gene3D" id="1.10.287.130">
    <property type="match status" value="1"/>
</dbReference>
<evidence type="ECO:0000256" key="11">
    <source>
        <dbReference type="ARBA" id="ARBA00023136"/>
    </source>
</evidence>
<dbReference type="InterPro" id="IPR036890">
    <property type="entry name" value="HATPase_C_sf"/>
</dbReference>
<keyword evidence="4" id="KW-1003">Cell membrane</keyword>
<dbReference type="EC" id="2.7.13.3" evidence="3"/>
<feature type="transmembrane region" description="Helical" evidence="13">
    <location>
        <begin position="12"/>
        <end position="32"/>
    </location>
</feature>
<accession>A0A937A9Y9</accession>
<dbReference type="GO" id="GO:0005886">
    <property type="term" value="C:plasma membrane"/>
    <property type="evidence" value="ECO:0007669"/>
    <property type="project" value="UniProtKB-SubCell"/>
</dbReference>
<dbReference type="AlphaFoldDB" id="A0A937A9Y9"/>
<keyword evidence="12" id="KW-0175">Coiled coil</keyword>
<dbReference type="InterPro" id="IPR050736">
    <property type="entry name" value="Sensor_HK_Regulatory"/>
</dbReference>
<dbReference type="Pfam" id="PF02518">
    <property type="entry name" value="HATPase_c"/>
    <property type="match status" value="1"/>
</dbReference>
<dbReference type="CDD" id="cd00082">
    <property type="entry name" value="HisKA"/>
    <property type="match status" value="1"/>
</dbReference>
<evidence type="ECO:0000256" key="12">
    <source>
        <dbReference type="SAM" id="Coils"/>
    </source>
</evidence>
<feature type="transmembrane region" description="Helical" evidence="13">
    <location>
        <begin position="63"/>
        <end position="80"/>
    </location>
</feature>
<feature type="transmembrane region" description="Helical" evidence="13">
    <location>
        <begin position="233"/>
        <end position="256"/>
    </location>
</feature>
<feature type="transmembrane region" description="Helical" evidence="13">
    <location>
        <begin position="277"/>
        <end position="296"/>
    </location>
</feature>
<evidence type="ECO:0000256" key="2">
    <source>
        <dbReference type="ARBA" id="ARBA00004651"/>
    </source>
</evidence>
<dbReference type="EMBL" id="JAERQG010000004">
    <property type="protein sequence ID" value="MBL0766552.1"/>
    <property type="molecule type" value="Genomic_DNA"/>
</dbReference>
<keyword evidence="5" id="KW-0597">Phosphoprotein</keyword>
<feature type="transmembrane region" description="Helical" evidence="13">
    <location>
        <begin position="162"/>
        <end position="183"/>
    </location>
</feature>
<proteinExistence type="predicted"/>
<evidence type="ECO:0000259" key="14">
    <source>
        <dbReference type="PROSITE" id="PS50109"/>
    </source>
</evidence>
<evidence type="ECO:0000256" key="7">
    <source>
        <dbReference type="ARBA" id="ARBA00022692"/>
    </source>
</evidence>
<feature type="transmembrane region" description="Helical" evidence="13">
    <location>
        <begin position="195"/>
        <end position="213"/>
    </location>
</feature>
<dbReference type="RefSeq" id="WP_201923224.1">
    <property type="nucleotide sequence ID" value="NZ_JAERQG010000004.1"/>
</dbReference>
<evidence type="ECO:0000256" key="6">
    <source>
        <dbReference type="ARBA" id="ARBA00022679"/>
    </source>
</evidence>
<keyword evidence="6" id="KW-0808">Transferase</keyword>
<dbReference type="InterPro" id="IPR003661">
    <property type="entry name" value="HisK_dim/P_dom"/>
</dbReference>
<feature type="transmembrane region" description="Helical" evidence="13">
    <location>
        <begin position="86"/>
        <end position="108"/>
    </location>
</feature>
<feature type="coiled-coil region" evidence="12">
    <location>
        <begin position="294"/>
        <end position="353"/>
    </location>
</feature>
<keyword evidence="11 13" id="KW-0472">Membrane</keyword>
<sequence length="582" mass="65917">MQLKALVKYQQDFKILLVALGYFFFARLGYFLVFQDIYILPTWPPSGLALAFIIILGRRVWPGITIGALLANILAYWNTGDLASNSVILLSSVIATGHTLEALLGYFLVNKWVGKEKYFTKTVFVFRFLGISLLVSLVSAAIGTSVLYYQGLFEGGDFVSRFVSWWVGNLVGILLFTPFILSFKEKIIFKFNKNHLLETVLFSVGVTIVAFLLNNDSLREPVQMALPFLILPLILWLAFRFHLSIAMFATILIALISVYMTIQELGPFVMETSDNAMLILQIFISVISISTVILSATEQERTDTQLELRNLNGQLEEKITERTKELEQENAVRKKAEVELQSSNIELRKINSELDNFVYRVSHDLRAPIASMLGLISLIRSDEQPEMNELYISKLEDSAKLQDEFIQEILDQSRNSRLELKPAKIDFNDLITTTFDQLKFSNPNERVEKDIKISGKKDFQSDPWRLKVILNNILSNSIRYRNGKSPKIEVDIKIDDKEALIKIADNGRGIEEQHIGKVFNMFYRATDDNAGSGLGLYIVKETVDKLNGEVSIDSKVSVGTTVNLRIPNISSAKKIKTQKKPI</sequence>
<keyword evidence="10" id="KW-0902">Two-component regulatory system</keyword>
<keyword evidence="16" id="KW-1185">Reference proteome</keyword>
<dbReference type="SMART" id="SM00388">
    <property type="entry name" value="HisKA"/>
    <property type="match status" value="1"/>
</dbReference>
<dbReference type="InterPro" id="IPR003594">
    <property type="entry name" value="HATPase_dom"/>
</dbReference>
<evidence type="ECO:0000256" key="13">
    <source>
        <dbReference type="SAM" id="Phobius"/>
    </source>
</evidence>
<name>A0A937A9Y9_9BACT</name>